<keyword evidence="5" id="KW-1185">Reference proteome</keyword>
<feature type="transmembrane region" description="Helical" evidence="2">
    <location>
        <begin position="888"/>
        <end position="914"/>
    </location>
</feature>
<protein>
    <recommendedName>
        <fullName evidence="3">Calcium-activated chloride channel N-terminal domain-containing protein</fullName>
    </recommendedName>
</protein>
<feature type="domain" description="Calcium-activated chloride channel N-terminal" evidence="3">
    <location>
        <begin position="189"/>
        <end position="245"/>
    </location>
</feature>
<evidence type="ECO:0000313" key="4">
    <source>
        <dbReference type="EMBL" id="KAG8194508.1"/>
    </source>
</evidence>
<feature type="transmembrane region" description="Helical" evidence="2">
    <location>
        <begin position="1175"/>
        <end position="1197"/>
    </location>
</feature>
<feature type="region of interest" description="Disordered" evidence="1">
    <location>
        <begin position="1029"/>
        <end position="1051"/>
    </location>
</feature>
<dbReference type="InterPro" id="IPR013783">
    <property type="entry name" value="Ig-like_fold"/>
</dbReference>
<dbReference type="Proteomes" id="UP000827092">
    <property type="component" value="Unassembled WGS sequence"/>
</dbReference>
<evidence type="ECO:0000259" key="3">
    <source>
        <dbReference type="Pfam" id="PF08434"/>
    </source>
</evidence>
<feature type="compositionally biased region" description="Polar residues" evidence="1">
    <location>
        <begin position="1032"/>
        <end position="1045"/>
    </location>
</feature>
<dbReference type="NCBIfam" id="NF041940">
    <property type="entry name" value="choice_anch_X"/>
    <property type="match status" value="1"/>
</dbReference>
<gene>
    <name evidence="4" type="ORF">JTE90_013260</name>
</gene>
<keyword evidence="2" id="KW-0812">Transmembrane</keyword>
<sequence>MCVSSIIIENNAYQGISISIAGSVHERNFDFLKLKKILTRSSELLYHVTKKRSYFGEFVVILPSSWTGGACDDFTNVAPSKIDVHYTDRTDVQTLTTKHSKKCAEEGDIVYMPLNWLKGDTEDLAQQFVKQWSIYRYGVFEEEPIRKGLCFMSKNTWSPAGCYDLQVAVEPIFDDGVPFCTMPDEFLEKKSFKSSLMSYSNSSEILNFCDGSDSFPHNPSIPTLHNNLCEGKTVWSVIESSEDFKFGRNRPLNMDKSSHPSFKCFKDRSIQVTFAIQNSTVGKDLEPVMFELGYSLYQFLSNTLPPETKANVVMFSDREDQTEPVELDLTDSKLKDIIRHYVRTLNPVSNTCFRCGLEKALNASQAHTHPSPVVVLIAWESSLLSEKPSQLVESVRSFLLYKVRLQLILVDDTDTEAPPSGLVDAVRTTGGNIYSLPKEPVFMVSKLQVLLAGVVRNYLKVEDNIVVVHEAVYNNITQSFIDSFSTPNNMAVEKLVYNMYCDLGRNVQEKNPNCTVGKYSTTFKCGEVRNFNNQLHNSNSLTNAVHWEYPFEYQGGTTLPNCSSVAMLVVSPSSKEKLTLRGWLNNYKIAMSQNALIIYAEIAGSAEERVSVFATVSSSALISPITIELLDNGNGDPDVKGGDGIYSRYFSAFSKKGTYVVSISTETLNEGNTYFTESGQEKKASKLVQKKNIGSFSVLDDIPDIDIIPPNRIADLSVSSIDHENNTATLQWTAPGNDYDSGKATAYEIKYSENPASLSEKYFSTIENQPLTSSIPIEAGTKEIFEFHFPKINNGSLIYVALRAVDSNNNKGYISNIIQVYFNHSQIFETTSTAASSLGSTDSSILPEQANHTTENSNVTHTENPVSLETTTSETETPDTDILFDKKFIIVLSTSGGILLAIIFVNILVCCLCIKKRKQQQPDKKKLCKNMSLRPPHNLNIAYQDETNSQTDNNAEILNLQDESPYNKFSERNKARERYTYHTNKSLQNAEKSPTNSELGFRVVQTLPAYATSSLTRFTVKLNNLDAENEPVTKSSTELSQNTSNIDEDDDAPTAYEVHFAEDWKDLQDSMLSKITSKTLESQDINQPKPSGTLEKASFKLPRNELIVEIYYIVVQGVDSSQNKGKVSNIVQVVIGEQDSEFRNVTDKFVIENDTETSTDSIDESNEEVITLAKCYYILGGLAAGIFLILIINILIWCLCFKKYKIRWKALQDSISEKENSTSVKDLARSIPKDETAQYSYANPMMNRGNRAEDQNGIEPQEACSNTSVEYAQVVKREKKNKGIYQMEQIGNRENVRYSERDLGLV</sequence>
<proteinExistence type="predicted"/>
<feature type="domain" description="Calcium-activated chloride channel N-terminal" evidence="3">
    <location>
        <begin position="8"/>
        <end position="146"/>
    </location>
</feature>
<feature type="region of interest" description="Disordered" evidence="1">
    <location>
        <begin position="839"/>
        <end position="875"/>
    </location>
</feature>
<dbReference type="InterPro" id="IPR013642">
    <property type="entry name" value="CLCA_N"/>
</dbReference>
<evidence type="ECO:0000256" key="1">
    <source>
        <dbReference type="SAM" id="MobiDB-lite"/>
    </source>
</evidence>
<accession>A0AAV6VFU1</accession>
<evidence type="ECO:0000256" key="2">
    <source>
        <dbReference type="SAM" id="Phobius"/>
    </source>
</evidence>
<keyword evidence="2" id="KW-0472">Membrane</keyword>
<name>A0AAV6VFU1_9ARAC</name>
<keyword evidence="2" id="KW-1133">Transmembrane helix</keyword>
<reference evidence="4 5" key="1">
    <citation type="journal article" date="2022" name="Nat. Ecol. Evol.">
        <title>A masculinizing supergene underlies an exaggerated male reproductive morph in a spider.</title>
        <authorList>
            <person name="Hendrickx F."/>
            <person name="De Corte Z."/>
            <person name="Sonet G."/>
            <person name="Van Belleghem S.M."/>
            <person name="Kostlbacher S."/>
            <person name="Vangestel C."/>
        </authorList>
    </citation>
    <scope>NUCLEOTIDE SEQUENCE [LARGE SCALE GENOMIC DNA]</scope>
    <source>
        <strain evidence="4">W744_W776</strain>
    </source>
</reference>
<feature type="compositionally biased region" description="Polar residues" evidence="1">
    <location>
        <begin position="850"/>
        <end position="868"/>
    </location>
</feature>
<comment type="caution">
    <text evidence="4">The sequence shown here is derived from an EMBL/GenBank/DDBJ whole genome shotgun (WGS) entry which is preliminary data.</text>
</comment>
<dbReference type="EMBL" id="JAFNEN010000102">
    <property type="protein sequence ID" value="KAG8194508.1"/>
    <property type="molecule type" value="Genomic_DNA"/>
</dbReference>
<evidence type="ECO:0000313" key="5">
    <source>
        <dbReference type="Proteomes" id="UP000827092"/>
    </source>
</evidence>
<dbReference type="Gene3D" id="2.60.40.10">
    <property type="entry name" value="Immunoglobulins"/>
    <property type="match status" value="1"/>
</dbReference>
<organism evidence="4 5">
    <name type="scientific">Oedothorax gibbosus</name>
    <dbReference type="NCBI Taxonomy" id="931172"/>
    <lineage>
        <taxon>Eukaryota</taxon>
        <taxon>Metazoa</taxon>
        <taxon>Ecdysozoa</taxon>
        <taxon>Arthropoda</taxon>
        <taxon>Chelicerata</taxon>
        <taxon>Arachnida</taxon>
        <taxon>Araneae</taxon>
        <taxon>Araneomorphae</taxon>
        <taxon>Entelegynae</taxon>
        <taxon>Araneoidea</taxon>
        <taxon>Linyphiidae</taxon>
        <taxon>Erigoninae</taxon>
        <taxon>Oedothorax</taxon>
    </lineage>
</organism>
<dbReference type="Pfam" id="PF08434">
    <property type="entry name" value="CLCA"/>
    <property type="match status" value="2"/>
</dbReference>